<comment type="caution">
    <text evidence="3">The sequence shown here is derived from an EMBL/GenBank/DDBJ whole genome shotgun (WGS) entry which is preliminary data.</text>
</comment>
<evidence type="ECO:0000313" key="3">
    <source>
        <dbReference type="EMBL" id="KAA0184476.1"/>
    </source>
</evidence>
<reference evidence="3" key="2">
    <citation type="journal article" date="2018" name="Environ. Sci. Technol.">
        <title>The Toxicogenome of Hyalella azteca: A Model for Sediment Ecotoxicology and Evolutionary Toxicology.</title>
        <authorList>
            <person name="Poynton H.C."/>
            <person name="Hasenbein S."/>
            <person name="Benoit J.B."/>
            <person name="Sepulveda M.S."/>
            <person name="Poelchau M.F."/>
            <person name="Hughes D.S.T."/>
            <person name="Murali S.C."/>
            <person name="Chen S."/>
            <person name="Glastad K.M."/>
            <person name="Goodisman M.A.D."/>
            <person name="Werren J.H."/>
            <person name="Vineis J.H."/>
            <person name="Bowen J.L."/>
            <person name="Friedrich M."/>
            <person name="Jones J."/>
            <person name="Robertson H.M."/>
            <person name="Feyereisen R."/>
            <person name="Mechler-Hickson A."/>
            <person name="Mathers N."/>
            <person name="Lee C.E."/>
            <person name="Colbourne J.K."/>
            <person name="Biales A."/>
            <person name="Johnston J.S."/>
            <person name="Wellborn G.A."/>
            <person name="Rosendale A.J."/>
            <person name="Cridge A.G."/>
            <person name="Munoz-Torres M.C."/>
            <person name="Bain P.A."/>
            <person name="Manny A.R."/>
            <person name="Major K.M."/>
            <person name="Lambert F.N."/>
            <person name="Vulpe C.D."/>
            <person name="Tuck P."/>
            <person name="Blalock B.J."/>
            <person name="Lin Y.Y."/>
            <person name="Smith M.E."/>
            <person name="Ochoa-Acuna H."/>
            <person name="Chen M.M."/>
            <person name="Childers C.P."/>
            <person name="Qu J."/>
            <person name="Dugan S."/>
            <person name="Lee S.L."/>
            <person name="Chao H."/>
            <person name="Dinh H."/>
            <person name="Han Y."/>
            <person name="Doddapaneni H."/>
            <person name="Worley K.C."/>
            <person name="Muzny D.M."/>
            <person name="Gibbs R.A."/>
            <person name="Richards S."/>
        </authorList>
    </citation>
    <scope>NUCLEOTIDE SEQUENCE</scope>
    <source>
        <strain evidence="3">HAZT.00-mixed</strain>
        <tissue evidence="3">Whole organism</tissue>
    </source>
</reference>
<dbReference type="GO" id="GO:0043005">
    <property type="term" value="C:neuron projection"/>
    <property type="evidence" value="ECO:0007669"/>
    <property type="project" value="TreeGrafter"/>
</dbReference>
<evidence type="ECO:0000256" key="1">
    <source>
        <dbReference type="ARBA" id="ARBA00022700"/>
    </source>
</evidence>
<protein>
    <recommendedName>
        <fullName evidence="2">RGS domain-containing protein</fullName>
    </recommendedName>
</protein>
<dbReference type="InterPro" id="IPR044926">
    <property type="entry name" value="RGS_subdomain_2"/>
</dbReference>
<dbReference type="Proteomes" id="UP000711488">
    <property type="component" value="Unassembled WGS sequence"/>
</dbReference>
<dbReference type="PANTHER" id="PTHR45746">
    <property type="entry name" value="LP21163P"/>
    <property type="match status" value="1"/>
</dbReference>
<name>A0A6A0GQ69_HYAAZ</name>
<dbReference type="InterPro" id="IPR034483">
    <property type="entry name" value="RGS_Egl-10"/>
</dbReference>
<dbReference type="EMBL" id="JQDR03016927">
    <property type="protein sequence ID" value="KAA0184476.1"/>
    <property type="molecule type" value="Genomic_DNA"/>
</dbReference>
<reference evidence="3" key="3">
    <citation type="submission" date="2019-06" db="EMBL/GenBank/DDBJ databases">
        <authorList>
            <person name="Poynton C."/>
            <person name="Hasenbein S."/>
            <person name="Benoit J.B."/>
            <person name="Sepulveda M.S."/>
            <person name="Poelchau M.F."/>
            <person name="Murali S.C."/>
            <person name="Chen S."/>
            <person name="Glastad K.M."/>
            <person name="Werren J.H."/>
            <person name="Vineis J.H."/>
            <person name="Bowen J.L."/>
            <person name="Friedrich M."/>
            <person name="Jones J."/>
            <person name="Robertson H.M."/>
            <person name="Feyereisen R."/>
            <person name="Mechler-Hickson A."/>
            <person name="Mathers N."/>
            <person name="Lee C.E."/>
            <person name="Colbourne J.K."/>
            <person name="Biales A."/>
            <person name="Johnston J.S."/>
            <person name="Wellborn G.A."/>
            <person name="Rosendale A.J."/>
            <person name="Cridge A.G."/>
            <person name="Munoz-Torres M.C."/>
            <person name="Bain P.A."/>
            <person name="Manny A.R."/>
            <person name="Major K.M."/>
            <person name="Lambert F.N."/>
            <person name="Vulpe C.D."/>
            <person name="Tuck P."/>
            <person name="Blalock B.J."/>
            <person name="Lin Y.-Y."/>
            <person name="Smith M.E."/>
            <person name="Ochoa-Acuna H."/>
            <person name="Chen M.-J.M."/>
            <person name="Childers C.P."/>
            <person name="Qu J."/>
            <person name="Dugan S."/>
            <person name="Lee S.L."/>
            <person name="Chao H."/>
            <person name="Dinh H."/>
            <person name="Han Y."/>
            <person name="Doddapaneni H."/>
            <person name="Worley K.C."/>
            <person name="Muzny D.M."/>
            <person name="Gibbs R.A."/>
            <person name="Richards S."/>
        </authorList>
    </citation>
    <scope>NUCLEOTIDE SEQUENCE</scope>
    <source>
        <strain evidence="3">HAZT.00-mixed</strain>
        <tissue evidence="3">Whole organism</tissue>
    </source>
</reference>
<dbReference type="InterPro" id="IPR036305">
    <property type="entry name" value="RGS_sf"/>
</dbReference>
<dbReference type="PRINTS" id="PR01301">
    <property type="entry name" value="RGSPROTEIN"/>
</dbReference>
<dbReference type="Gene3D" id="1.10.167.10">
    <property type="entry name" value="Regulator of G-protein Signalling 4, domain 2"/>
    <property type="match status" value="1"/>
</dbReference>
<dbReference type="GO" id="GO:0008277">
    <property type="term" value="P:regulation of G protein-coupled receptor signaling pathway"/>
    <property type="evidence" value="ECO:0007669"/>
    <property type="project" value="InterPro"/>
</dbReference>
<dbReference type="InterPro" id="IPR047016">
    <property type="entry name" value="RGS6/7/9/11"/>
</dbReference>
<dbReference type="CDD" id="cd08705">
    <property type="entry name" value="RGS_R7-like"/>
    <property type="match status" value="1"/>
</dbReference>
<dbReference type="PROSITE" id="PS50132">
    <property type="entry name" value="RGS"/>
    <property type="match status" value="1"/>
</dbReference>
<dbReference type="OrthoDB" id="196547at2759"/>
<proteinExistence type="predicted"/>
<sequence length="156" mass="18439">MISAFHFGEIFRREIPTRRVRRWGFGVQELLKDPLGREQFTKFLEKEFSAENLMFLTAVQELKALPQKSVAEKVQAIWDEFLAPEASAPVNIDSKSMNITRQNMEHPDRWTFDEAAAHLYQLMRSDSYCRYLRSDLYKDFLSGSKKKVRIRVYKIL</sequence>
<keyword evidence="1" id="KW-0734">Signal transduction inhibitor</keyword>
<dbReference type="PANTHER" id="PTHR45746:SF6">
    <property type="entry name" value="LP21163P"/>
    <property type="match status" value="1"/>
</dbReference>
<dbReference type="GO" id="GO:0005096">
    <property type="term" value="F:GTPase activator activity"/>
    <property type="evidence" value="ECO:0007669"/>
    <property type="project" value="TreeGrafter"/>
</dbReference>
<dbReference type="AlphaFoldDB" id="A0A6A0GQ69"/>
<feature type="domain" description="RGS" evidence="2">
    <location>
        <begin position="26"/>
        <end position="141"/>
    </location>
</feature>
<organism evidence="3">
    <name type="scientific">Hyalella azteca</name>
    <name type="common">Amphipod</name>
    <dbReference type="NCBI Taxonomy" id="294128"/>
    <lineage>
        <taxon>Eukaryota</taxon>
        <taxon>Metazoa</taxon>
        <taxon>Ecdysozoa</taxon>
        <taxon>Arthropoda</taxon>
        <taxon>Crustacea</taxon>
        <taxon>Multicrustacea</taxon>
        <taxon>Malacostraca</taxon>
        <taxon>Eumalacostraca</taxon>
        <taxon>Peracarida</taxon>
        <taxon>Amphipoda</taxon>
        <taxon>Senticaudata</taxon>
        <taxon>Talitrida</taxon>
        <taxon>Talitroidea</taxon>
        <taxon>Hyalellidae</taxon>
        <taxon>Hyalella</taxon>
    </lineage>
</organism>
<reference evidence="3" key="1">
    <citation type="submission" date="2014-08" db="EMBL/GenBank/DDBJ databases">
        <authorList>
            <person name="Murali S."/>
            <person name="Richards S."/>
            <person name="Bandaranaike D."/>
            <person name="Bellair M."/>
            <person name="Blankenburg K."/>
            <person name="Chao H."/>
            <person name="Dinh H."/>
            <person name="Doddapaneni H."/>
            <person name="Dugan-Rocha S."/>
            <person name="Elkadiri S."/>
            <person name="Gnanaolivu R."/>
            <person name="Hughes D."/>
            <person name="Lee S."/>
            <person name="Li M."/>
            <person name="Ming W."/>
            <person name="Munidasa M."/>
            <person name="Muniz J."/>
            <person name="Nguyen L."/>
            <person name="Osuji N."/>
            <person name="Pu L.-L."/>
            <person name="Puazo M."/>
            <person name="Skinner E."/>
            <person name="Qu C."/>
            <person name="Quiroz J."/>
            <person name="Raj R."/>
            <person name="Weissenberger G."/>
            <person name="Xin Y."/>
            <person name="Zou X."/>
            <person name="Han Y."/>
            <person name="Worley K."/>
            <person name="Muzny D."/>
            <person name="Gibbs R."/>
        </authorList>
    </citation>
    <scope>NUCLEOTIDE SEQUENCE</scope>
    <source>
        <strain evidence="3">HAZT.00-mixed</strain>
        <tissue evidence="3">Whole organism</tissue>
    </source>
</reference>
<dbReference type="GO" id="GO:0009968">
    <property type="term" value="P:negative regulation of signal transduction"/>
    <property type="evidence" value="ECO:0007669"/>
    <property type="project" value="UniProtKB-KW"/>
</dbReference>
<gene>
    <name evidence="3" type="ORF">HAZT_HAZT004331</name>
</gene>
<dbReference type="SMART" id="SM00315">
    <property type="entry name" value="RGS"/>
    <property type="match status" value="1"/>
</dbReference>
<dbReference type="InterPro" id="IPR016137">
    <property type="entry name" value="RGS"/>
</dbReference>
<dbReference type="Pfam" id="PF00615">
    <property type="entry name" value="RGS"/>
    <property type="match status" value="1"/>
</dbReference>
<evidence type="ECO:0000259" key="2">
    <source>
        <dbReference type="PROSITE" id="PS50132"/>
    </source>
</evidence>
<accession>A0A6A0GQ69</accession>
<dbReference type="GO" id="GO:0005737">
    <property type="term" value="C:cytoplasm"/>
    <property type="evidence" value="ECO:0007669"/>
    <property type="project" value="TreeGrafter"/>
</dbReference>
<dbReference type="SUPFAM" id="SSF48097">
    <property type="entry name" value="Regulator of G-protein signaling, RGS"/>
    <property type="match status" value="1"/>
</dbReference>